<evidence type="ECO:0000313" key="1">
    <source>
        <dbReference type="EMBL" id="EGV16588.1"/>
    </source>
</evidence>
<proteinExistence type="predicted"/>
<gene>
    <name evidence="1" type="ORF">ThimaDRAFT_4171</name>
</gene>
<dbReference type="eggNOG" id="ENOG5030BS1">
    <property type="taxonomic scope" value="Bacteria"/>
</dbReference>
<name>F9UGW8_9GAMM</name>
<protein>
    <submittedName>
        <fullName evidence="1">Uncharacterized protein</fullName>
    </submittedName>
</protein>
<evidence type="ECO:0000313" key="2">
    <source>
        <dbReference type="Proteomes" id="UP000005459"/>
    </source>
</evidence>
<dbReference type="AlphaFoldDB" id="F9UGW8"/>
<organism evidence="1 2">
    <name type="scientific">Thiocapsa marina 5811</name>
    <dbReference type="NCBI Taxonomy" id="768671"/>
    <lineage>
        <taxon>Bacteria</taxon>
        <taxon>Pseudomonadati</taxon>
        <taxon>Pseudomonadota</taxon>
        <taxon>Gammaproteobacteria</taxon>
        <taxon>Chromatiales</taxon>
        <taxon>Chromatiaceae</taxon>
        <taxon>Thiocapsa</taxon>
    </lineage>
</organism>
<sequence length="401" mass="45929">MITITGFIHREALHDLIGRWMLDRFEPSDPTALLRLVHFNSVYVARYLPLLAQGLLQGLHGDRIARRTCFTKGDLKDQLAAYLPSSSERASRLVADYRADLGRFYRETPFRGTLYFAESCGQRRYVGSSRIKRIRRLAEKSARKVVDWLCEEIILQARSDPQISDSARTRCGIAGPAQDDLFADPDALDAHARLLLDRLRATSSPCWPHDVEINDVAGIKVVMEPGMQARLAEILGGLGCRLVEREVHRGDYRAVNLLVDYAPDKERILEQGLPEKVERVFRDQGVSPHETRNRFETFVRSGESAVRVEIICSDAEETLESEIGRCMHEDRIIRQRLGRAYQGHLSQNVEFLLEYLFALPAAPEVRLERLPVRLRECYLPDYFDEVKRVLFRVPSVELNPE</sequence>
<dbReference type="Proteomes" id="UP000005459">
    <property type="component" value="Unassembled WGS sequence"/>
</dbReference>
<reference evidence="1 2" key="1">
    <citation type="submission" date="2011-06" db="EMBL/GenBank/DDBJ databases">
        <title>The draft genome of Thiocapsa marina 5811.</title>
        <authorList>
            <consortium name="US DOE Joint Genome Institute (JGI-PGF)"/>
            <person name="Lucas S."/>
            <person name="Han J."/>
            <person name="Cheng J.-F."/>
            <person name="Goodwin L."/>
            <person name="Pitluck S."/>
            <person name="Peters L."/>
            <person name="Land M.L."/>
            <person name="Hauser L."/>
            <person name="Vogl K."/>
            <person name="Liu Z."/>
            <person name="Imhoff J."/>
            <person name="Thiel V."/>
            <person name="Frigaard N.-U."/>
            <person name="Bryant D."/>
            <person name="Woyke T.J."/>
        </authorList>
    </citation>
    <scope>NUCLEOTIDE SEQUENCE [LARGE SCALE GENOMIC DNA]</scope>
    <source>
        <strain evidence="1 2">5811</strain>
    </source>
</reference>
<dbReference type="RefSeq" id="WP_007195043.1">
    <property type="nucleotide sequence ID" value="NZ_AFWV01000016.1"/>
</dbReference>
<accession>F9UGW8</accession>
<dbReference type="OrthoDB" id="5752938at2"/>
<dbReference type="EMBL" id="AFWV01000016">
    <property type="protein sequence ID" value="EGV16588.1"/>
    <property type="molecule type" value="Genomic_DNA"/>
</dbReference>
<dbReference type="STRING" id="768671.ThimaDRAFT_4171"/>
<keyword evidence="2" id="KW-1185">Reference proteome</keyword>